<organism evidence="2 3">
    <name type="scientific">Aspergillus parasiticus</name>
    <dbReference type="NCBI Taxonomy" id="5067"/>
    <lineage>
        <taxon>Eukaryota</taxon>
        <taxon>Fungi</taxon>
        <taxon>Dikarya</taxon>
        <taxon>Ascomycota</taxon>
        <taxon>Pezizomycotina</taxon>
        <taxon>Eurotiomycetes</taxon>
        <taxon>Eurotiomycetidae</taxon>
        <taxon>Eurotiales</taxon>
        <taxon>Aspergillaceae</taxon>
        <taxon>Aspergillus</taxon>
        <taxon>Aspergillus subgen. Circumdati</taxon>
    </lineage>
</organism>
<keyword evidence="3" id="KW-1185">Reference proteome</keyword>
<dbReference type="EMBL" id="ML734938">
    <property type="protein sequence ID" value="KAB8211756.1"/>
    <property type="molecule type" value="Genomic_DNA"/>
</dbReference>
<evidence type="ECO:0000313" key="3">
    <source>
        <dbReference type="Proteomes" id="UP000326532"/>
    </source>
</evidence>
<dbReference type="AlphaFoldDB" id="A0A5N6E2L5"/>
<dbReference type="VEuPathDB" id="FungiDB:BDV34DRAFT_88862"/>
<proteinExistence type="predicted"/>
<protein>
    <submittedName>
        <fullName evidence="2">Uncharacterized protein</fullName>
    </submittedName>
</protein>
<dbReference type="Proteomes" id="UP000326532">
    <property type="component" value="Unassembled WGS sequence"/>
</dbReference>
<sequence length="126" mass="13826">MTSRLQNAPVLHCLSISFCRVLALDAGKGFRLLGMWRERMSMQWCQTKIDKLAGKVQVALWNNCGFFGSSCLQGGECNRKLVALNHGWKWSCVSLGRAFALFALDASGNHSLLPRSTIATYGSVTG</sequence>
<evidence type="ECO:0000256" key="1">
    <source>
        <dbReference type="SAM" id="SignalP"/>
    </source>
</evidence>
<name>A0A5N6E2L5_ASPPA</name>
<gene>
    <name evidence="2" type="ORF">BDV34DRAFT_88862</name>
</gene>
<accession>A0A5N6E2L5</accession>
<feature type="chain" id="PRO_5024969911" evidence="1">
    <location>
        <begin position="24"/>
        <end position="126"/>
    </location>
</feature>
<reference evidence="2 3" key="1">
    <citation type="submission" date="2019-04" db="EMBL/GenBank/DDBJ databases">
        <title>Fungal friends and foes A comparative genomics study of 23 Aspergillus species from section Flavi.</title>
        <authorList>
            <consortium name="DOE Joint Genome Institute"/>
            <person name="Kjaerbolling I."/>
            <person name="Vesth T.C."/>
            <person name="Frisvad J.C."/>
            <person name="Nybo J.L."/>
            <person name="Theobald S."/>
            <person name="Kildgaard S."/>
            <person name="Petersen T.I."/>
            <person name="Kuo A."/>
            <person name="Sato A."/>
            <person name="Lyhne E.K."/>
            <person name="Kogle M.E."/>
            <person name="Wiebenga A."/>
            <person name="Kun R.S."/>
            <person name="Lubbers R.J."/>
            <person name="Makela M.R."/>
            <person name="Barry K."/>
            <person name="Chovatia M."/>
            <person name="Clum A."/>
            <person name="Daum C."/>
            <person name="Haridas S."/>
            <person name="He G."/>
            <person name="LaButti K."/>
            <person name="Lipzen A."/>
            <person name="Mondo S."/>
            <person name="Pangilinan J."/>
            <person name="Riley R."/>
            <person name="Salamov A."/>
            <person name="Simmons B.A."/>
            <person name="Magnuson J.K."/>
            <person name="Henrissat B."/>
            <person name="Mortensen U.H."/>
            <person name="Larsen T.O."/>
            <person name="De vries R.P."/>
            <person name="Grigoriev I.V."/>
            <person name="Machida M."/>
            <person name="Baker S.E."/>
            <person name="Andersen M.R."/>
        </authorList>
    </citation>
    <scope>NUCLEOTIDE SEQUENCE [LARGE SCALE GENOMIC DNA]</scope>
    <source>
        <strain evidence="2 3">CBS 117618</strain>
    </source>
</reference>
<evidence type="ECO:0000313" key="2">
    <source>
        <dbReference type="EMBL" id="KAB8211756.1"/>
    </source>
</evidence>
<feature type="signal peptide" evidence="1">
    <location>
        <begin position="1"/>
        <end position="23"/>
    </location>
</feature>
<keyword evidence="1" id="KW-0732">Signal</keyword>